<dbReference type="AlphaFoldDB" id="A0AAW0YHD4"/>
<dbReference type="InterPro" id="IPR036864">
    <property type="entry name" value="Zn2-C6_fun-type_DNA-bd_sf"/>
</dbReference>
<dbReference type="PANTHER" id="PTHR31001">
    <property type="entry name" value="UNCHARACTERIZED TRANSCRIPTIONAL REGULATORY PROTEIN"/>
    <property type="match status" value="1"/>
</dbReference>
<feature type="region of interest" description="Disordered" evidence="4">
    <location>
        <begin position="1"/>
        <end position="226"/>
    </location>
</feature>
<feature type="compositionally biased region" description="Basic and acidic residues" evidence="4">
    <location>
        <begin position="368"/>
        <end position="386"/>
    </location>
</feature>
<organism evidence="6 7">
    <name type="scientific">Kwoniella newhampshirensis</name>
    <dbReference type="NCBI Taxonomy" id="1651941"/>
    <lineage>
        <taxon>Eukaryota</taxon>
        <taxon>Fungi</taxon>
        <taxon>Dikarya</taxon>
        <taxon>Basidiomycota</taxon>
        <taxon>Agaricomycotina</taxon>
        <taxon>Tremellomycetes</taxon>
        <taxon>Tremellales</taxon>
        <taxon>Cryptococcaceae</taxon>
        <taxon>Kwoniella</taxon>
    </lineage>
</organism>
<feature type="region of interest" description="Disordered" evidence="4">
    <location>
        <begin position="1059"/>
        <end position="1088"/>
    </location>
</feature>
<dbReference type="SUPFAM" id="SSF57701">
    <property type="entry name" value="Zn2/Cys6 DNA-binding domain"/>
    <property type="match status" value="1"/>
</dbReference>
<dbReference type="GO" id="GO:0008270">
    <property type="term" value="F:zinc ion binding"/>
    <property type="evidence" value="ECO:0007669"/>
    <property type="project" value="InterPro"/>
</dbReference>
<sequence length="1138" mass="124403">MQSRNNEDHPRYPPPPPNGHHHRPTSAFLHHLPPPIPSANSPLSHYPASPNYRGDGPIQSPVGGHTDPSTWAAQMGMDRPGSSRKSSVWSGTSPRMSDSSTNRLPSLSSADFSHRGPSLTSWDIPSPGSYAMSNARGTGPFGSGFRGSPSKPPPLITPASSSSSNPYAQMHADEPSEPSGLIPRASSSTLVGGTVPASPANKHPAPSSETGSAPQTQKKKKRRVALSCAECAKRKQKCNRETPCQHCLARRVPELCVPYTRPGSPPAAKSSTRRDASSTKSPGPKEKKESQIKTETEGTNQRQDSQPRQSVQLEKTRPPSMLPTISVRVGRLEAMMNAVINRVDGVEGKALRDWRINHAPATSPPPIHFEEVHTRGDIEEQVDRPDTTSSTRSRRDDRSVEWGGDSAEGDDGGVGGLDRDTSSRNPLPQSMIHASQPVPLGLDYHGTPAEQLQKLFQDCGVSPHKVTNLMRDLPPHDFASQLVEWYFQKCNYVRYPLDEFLFKQAFDTVYSDGSSPSTVLALPLVFIVLATAIRIAPDELIGSDDQKRTMSLRMYWSSKNAVIIASAVKAENIQLVETRITTGLYLVLMHERRLAEGWAEFRSALTTGQAIGLHRDGSKLGLEPYTTEYRRRLWSYLVHADATYSCLLGRPTSIDPTCVDTRPPSNLEMKILRENKNAQPQPISEPTFATYLILRHGLGCIVAKITQHFQRLQGQTQYRDVENLDAELKQFVSDLPPAFSLHNPDKSTDDKFWYLPVHRYYIQTEILHFVIILHRPWLLRKLRSQRYALSQSACFDAAITDYKIRQAFKVDVPDFFETLLGSSFREFNAAMIAGISLIIDPRAPHVNDMRQIVQSFMEQHPHDPKADDFSQKEAAIIYTIHRRALEMEEKRARRLAPRLSLDNTSFERSSRRNSEKNAMAAPPVPSGDHSGVSSAPSNDGSRPVPLTSPASRQSHPRMSPYPAGSGLGPTPPNVSASPEEDHPQRLLDHWLVSNTSFGPGADSTMNSFNTGIGLFPFAMQQQMQPPFLQQTSSDTVMQNQQPFQAQQGQAFVPSQAGTETLQAPSGWMDPSLAAAPSGSGMTDPSGLVAGTGGAGGFGGHTGAAGGGGDGNSAQYWNALIDGIVGGLPSYDPSFSTGA</sequence>
<feature type="compositionally biased region" description="Polar residues" evidence="4">
    <location>
        <begin position="931"/>
        <end position="940"/>
    </location>
</feature>
<dbReference type="RefSeq" id="XP_066801095.1">
    <property type="nucleotide sequence ID" value="XM_066948527.1"/>
</dbReference>
<proteinExistence type="predicted"/>
<dbReference type="PROSITE" id="PS50048">
    <property type="entry name" value="ZN2_CY6_FUNGAL_2"/>
    <property type="match status" value="1"/>
</dbReference>
<comment type="caution">
    <text evidence="6">The sequence shown here is derived from an EMBL/GenBank/DDBJ whole genome shotgun (WGS) entry which is preliminary data.</text>
</comment>
<dbReference type="SMART" id="SM00906">
    <property type="entry name" value="Fungal_trans"/>
    <property type="match status" value="1"/>
</dbReference>
<keyword evidence="2" id="KW-0479">Metal-binding</keyword>
<feature type="compositionally biased region" description="Polar residues" evidence="4">
    <location>
        <begin position="207"/>
        <end position="216"/>
    </location>
</feature>
<accession>A0AAW0YHD4</accession>
<dbReference type="Pfam" id="PF04082">
    <property type="entry name" value="Fungal_trans"/>
    <property type="match status" value="1"/>
</dbReference>
<evidence type="ECO:0000256" key="1">
    <source>
        <dbReference type="ARBA" id="ARBA00004123"/>
    </source>
</evidence>
<feature type="compositionally biased region" description="Polar residues" evidence="4">
    <location>
        <begin position="83"/>
        <end position="111"/>
    </location>
</feature>
<evidence type="ECO:0000256" key="4">
    <source>
        <dbReference type="SAM" id="MobiDB-lite"/>
    </source>
</evidence>
<dbReference type="GO" id="GO:0000981">
    <property type="term" value="F:DNA-binding transcription factor activity, RNA polymerase II-specific"/>
    <property type="evidence" value="ECO:0007669"/>
    <property type="project" value="InterPro"/>
</dbReference>
<reference evidence="6 7" key="1">
    <citation type="journal article" date="2024" name="bioRxiv">
        <title>Comparative genomics of Cryptococcus and Kwoniella reveals pathogenesis evolution and contrasting karyotype dynamics via intercentromeric recombination or chromosome fusion.</title>
        <authorList>
            <person name="Coelho M.A."/>
            <person name="David-Palma M."/>
            <person name="Shea T."/>
            <person name="Bowers K."/>
            <person name="McGinley-Smith S."/>
            <person name="Mohammad A.W."/>
            <person name="Gnirke A."/>
            <person name="Yurkov A.M."/>
            <person name="Nowrousian M."/>
            <person name="Sun S."/>
            <person name="Cuomo C.A."/>
            <person name="Heitman J."/>
        </authorList>
    </citation>
    <scope>NUCLEOTIDE SEQUENCE [LARGE SCALE GENOMIC DNA]</scope>
    <source>
        <strain evidence="6 7">CBS 13917</strain>
    </source>
</reference>
<dbReference type="GeneID" id="92182694"/>
<evidence type="ECO:0000313" key="7">
    <source>
        <dbReference type="Proteomes" id="UP001388673"/>
    </source>
</evidence>
<dbReference type="InterPro" id="IPR050613">
    <property type="entry name" value="Sec_Metabolite_Reg"/>
</dbReference>
<dbReference type="EMBL" id="JBCAWK010000010">
    <property type="protein sequence ID" value="KAK8847577.1"/>
    <property type="molecule type" value="Genomic_DNA"/>
</dbReference>
<feature type="compositionally biased region" description="Basic and acidic residues" evidence="4">
    <location>
        <begin position="272"/>
        <end position="296"/>
    </location>
</feature>
<evidence type="ECO:0000256" key="3">
    <source>
        <dbReference type="ARBA" id="ARBA00023242"/>
    </source>
</evidence>
<dbReference type="SMART" id="SM00066">
    <property type="entry name" value="GAL4"/>
    <property type="match status" value="1"/>
</dbReference>
<dbReference type="KEGG" id="kne:92182694"/>
<dbReference type="GO" id="GO:0003677">
    <property type="term" value="F:DNA binding"/>
    <property type="evidence" value="ECO:0007669"/>
    <property type="project" value="InterPro"/>
</dbReference>
<dbReference type="PROSITE" id="PS00463">
    <property type="entry name" value="ZN2_CY6_FUNGAL_1"/>
    <property type="match status" value="1"/>
</dbReference>
<keyword evidence="7" id="KW-1185">Reference proteome</keyword>
<dbReference type="CDD" id="cd00067">
    <property type="entry name" value="GAL4"/>
    <property type="match status" value="1"/>
</dbReference>
<keyword evidence="3" id="KW-0539">Nucleus</keyword>
<protein>
    <recommendedName>
        <fullName evidence="5">Zn(2)-C6 fungal-type domain-containing protein</fullName>
    </recommendedName>
</protein>
<feature type="region of interest" description="Disordered" evidence="4">
    <location>
        <begin position="903"/>
        <end position="982"/>
    </location>
</feature>
<evidence type="ECO:0000313" key="6">
    <source>
        <dbReference type="EMBL" id="KAK8847577.1"/>
    </source>
</evidence>
<feature type="compositionally biased region" description="Polar residues" evidence="4">
    <location>
        <begin position="297"/>
        <end position="313"/>
    </location>
</feature>
<feature type="domain" description="Zn(2)-C6 fungal-type" evidence="5">
    <location>
        <begin position="227"/>
        <end position="257"/>
    </location>
</feature>
<dbReference type="GO" id="GO:0005634">
    <property type="term" value="C:nucleus"/>
    <property type="evidence" value="ECO:0007669"/>
    <property type="project" value="UniProtKB-SubCell"/>
</dbReference>
<feature type="compositionally biased region" description="Basic and acidic residues" evidence="4">
    <location>
        <begin position="1"/>
        <end position="11"/>
    </location>
</feature>
<dbReference type="InterPro" id="IPR001138">
    <property type="entry name" value="Zn2Cys6_DnaBD"/>
</dbReference>
<evidence type="ECO:0000256" key="2">
    <source>
        <dbReference type="ARBA" id="ARBA00022723"/>
    </source>
</evidence>
<dbReference type="PANTHER" id="PTHR31001:SF87">
    <property type="entry name" value="COL-21"/>
    <property type="match status" value="1"/>
</dbReference>
<feature type="compositionally biased region" description="Polar residues" evidence="4">
    <location>
        <begin position="158"/>
        <end position="167"/>
    </location>
</feature>
<comment type="subcellular location">
    <subcellularLocation>
        <location evidence="1">Nucleus</location>
    </subcellularLocation>
</comment>
<dbReference type="Pfam" id="PF00172">
    <property type="entry name" value="Zn_clus"/>
    <property type="match status" value="1"/>
</dbReference>
<evidence type="ECO:0000259" key="5">
    <source>
        <dbReference type="PROSITE" id="PS50048"/>
    </source>
</evidence>
<feature type="region of interest" description="Disordered" evidence="4">
    <location>
        <begin position="357"/>
        <end position="444"/>
    </location>
</feature>
<dbReference type="GO" id="GO:0006351">
    <property type="term" value="P:DNA-templated transcription"/>
    <property type="evidence" value="ECO:0007669"/>
    <property type="project" value="InterPro"/>
</dbReference>
<dbReference type="Gene3D" id="4.10.240.10">
    <property type="entry name" value="Zn(2)-C6 fungal-type DNA-binding domain"/>
    <property type="match status" value="1"/>
</dbReference>
<dbReference type="InterPro" id="IPR007219">
    <property type="entry name" value="XnlR_reg_dom"/>
</dbReference>
<dbReference type="Proteomes" id="UP001388673">
    <property type="component" value="Unassembled WGS sequence"/>
</dbReference>
<gene>
    <name evidence="6" type="ORF">IAR55_005436</name>
</gene>
<dbReference type="CDD" id="cd12148">
    <property type="entry name" value="fungal_TF_MHR"/>
    <property type="match status" value="1"/>
</dbReference>
<name>A0AAW0YHD4_9TREE</name>
<feature type="region of interest" description="Disordered" evidence="4">
    <location>
        <begin position="255"/>
        <end position="324"/>
    </location>
</feature>